<dbReference type="GO" id="GO:0005179">
    <property type="term" value="F:hormone activity"/>
    <property type="evidence" value="ECO:0007669"/>
    <property type="project" value="InterPro"/>
</dbReference>
<dbReference type="InterPro" id="IPR036438">
    <property type="entry name" value="Insulin-like_sf"/>
</dbReference>
<sequence>MKFSLFCVLLFACFTCYYAQEGNKYYCGRTLSRAIAALCWSSESKRDAGWWPRHGARVLAGARGKRGPVDECCEKSCSVQELMSYC</sequence>
<dbReference type="InterPro" id="IPR016179">
    <property type="entry name" value="Insulin-like"/>
</dbReference>
<keyword evidence="4" id="KW-0964">Secreted</keyword>
<comment type="subcellular location">
    <subcellularLocation>
        <location evidence="4">Secreted</location>
    </subcellularLocation>
</comment>
<reference evidence="7" key="1">
    <citation type="journal article" date="2018" name="Insect Mol. Biol.">
        <title>Identification and expression analysis of the Spodoptera exigua neuropeptidome under different physiological conditions.</title>
        <authorList>
            <person name="Llopis-Gimenez A."/>
            <person name="Han Y."/>
            <person name="Kim Y."/>
            <person name="Ros V.I."/>
            <person name="Herrero S."/>
        </authorList>
    </citation>
    <scope>NUCLEOTIDE SEQUENCE</scope>
</reference>
<comment type="similarity">
    <text evidence="1 4">Belongs to the insulin family.</text>
</comment>
<dbReference type="AlphaFoldDB" id="A0A385H8X0"/>
<protein>
    <submittedName>
        <fullName evidence="7">Insulin-like polypeptide 1b</fullName>
    </submittedName>
</protein>
<dbReference type="InterPro" id="IPR022352">
    <property type="entry name" value="Ins/IGF/rlx"/>
</dbReference>
<evidence type="ECO:0000256" key="4">
    <source>
        <dbReference type="RuleBase" id="RU000406"/>
    </source>
</evidence>
<feature type="signal peptide" evidence="5">
    <location>
        <begin position="1"/>
        <end position="19"/>
    </location>
</feature>
<feature type="domain" description="Insulin-like" evidence="6">
    <location>
        <begin position="24"/>
        <end position="86"/>
    </location>
</feature>
<name>A0A385H8X0_SPOEX</name>
<organism evidence="7">
    <name type="scientific">Spodoptera exigua</name>
    <name type="common">Beet armyworm</name>
    <name type="synonym">Noctua fulgens</name>
    <dbReference type="NCBI Taxonomy" id="7107"/>
    <lineage>
        <taxon>Eukaryota</taxon>
        <taxon>Metazoa</taxon>
        <taxon>Ecdysozoa</taxon>
        <taxon>Arthropoda</taxon>
        <taxon>Hexapoda</taxon>
        <taxon>Insecta</taxon>
        <taxon>Pterygota</taxon>
        <taxon>Neoptera</taxon>
        <taxon>Endopterygota</taxon>
        <taxon>Lepidoptera</taxon>
        <taxon>Glossata</taxon>
        <taxon>Ditrysia</taxon>
        <taxon>Noctuoidea</taxon>
        <taxon>Noctuidae</taxon>
        <taxon>Amphipyrinae</taxon>
        <taxon>Spodoptera</taxon>
    </lineage>
</organism>
<dbReference type="InterPro" id="IPR022353">
    <property type="entry name" value="Insulin_CS"/>
</dbReference>
<evidence type="ECO:0000256" key="3">
    <source>
        <dbReference type="ARBA" id="ARBA00022729"/>
    </source>
</evidence>
<dbReference type="SMART" id="SM00078">
    <property type="entry name" value="IlGF"/>
    <property type="match status" value="1"/>
</dbReference>
<keyword evidence="3 5" id="KW-0732">Signal</keyword>
<dbReference type="PRINTS" id="PR00276">
    <property type="entry name" value="INSULINFAMLY"/>
</dbReference>
<keyword evidence="2" id="KW-0165">Cleavage on pair of basic residues</keyword>
<dbReference type="SUPFAM" id="SSF56994">
    <property type="entry name" value="Insulin-like"/>
    <property type="match status" value="1"/>
</dbReference>
<proteinExistence type="evidence at transcript level"/>
<dbReference type="PROSITE" id="PS00262">
    <property type="entry name" value="INSULIN"/>
    <property type="match status" value="1"/>
</dbReference>
<evidence type="ECO:0000256" key="1">
    <source>
        <dbReference type="ARBA" id="ARBA00009034"/>
    </source>
</evidence>
<evidence type="ECO:0000313" key="7">
    <source>
        <dbReference type="EMBL" id="AXY04262.1"/>
    </source>
</evidence>
<feature type="chain" id="PRO_5017202012" evidence="5">
    <location>
        <begin position="20"/>
        <end position="86"/>
    </location>
</feature>
<dbReference type="Pfam" id="PF00049">
    <property type="entry name" value="Insulin"/>
    <property type="match status" value="1"/>
</dbReference>
<dbReference type="Gene3D" id="1.10.100.10">
    <property type="entry name" value="Insulin-like"/>
    <property type="match status" value="1"/>
</dbReference>
<dbReference type="CDD" id="cd04366">
    <property type="entry name" value="IlGF_insulin_bombyxin_like"/>
    <property type="match status" value="1"/>
</dbReference>
<evidence type="ECO:0000259" key="6">
    <source>
        <dbReference type="SMART" id="SM00078"/>
    </source>
</evidence>
<evidence type="ECO:0000256" key="2">
    <source>
        <dbReference type="ARBA" id="ARBA00022685"/>
    </source>
</evidence>
<dbReference type="EMBL" id="MH028093">
    <property type="protein sequence ID" value="AXY04262.1"/>
    <property type="molecule type" value="mRNA"/>
</dbReference>
<evidence type="ECO:0000256" key="5">
    <source>
        <dbReference type="SAM" id="SignalP"/>
    </source>
</evidence>
<dbReference type="GO" id="GO:0005576">
    <property type="term" value="C:extracellular region"/>
    <property type="evidence" value="ECO:0007669"/>
    <property type="project" value="UniProtKB-SubCell"/>
</dbReference>
<accession>A0A385H8X0</accession>